<keyword evidence="2" id="KW-1185">Reference proteome</keyword>
<dbReference type="AlphaFoldDB" id="A0A7I8BJ62"/>
<evidence type="ECO:0008006" key="3">
    <source>
        <dbReference type="Google" id="ProtNLM"/>
    </source>
</evidence>
<dbReference type="KEGG" id="plad:PPGU16_18310"/>
<name>A0A7I8BJ62_9BURK</name>
<gene>
    <name evidence="1" type="ORF">PPGU16_18310</name>
</gene>
<organism evidence="1 2">
    <name type="scientific">Paraburkholderia largidicola</name>
    <dbReference type="NCBI Taxonomy" id="3014751"/>
    <lineage>
        <taxon>Bacteria</taxon>
        <taxon>Pseudomonadati</taxon>
        <taxon>Pseudomonadota</taxon>
        <taxon>Betaproteobacteria</taxon>
        <taxon>Burkholderiales</taxon>
        <taxon>Burkholderiaceae</taxon>
        <taxon>Paraburkholderia</taxon>
    </lineage>
</organism>
<sequence>MSKTFAREMLIGAHDRAEYFYLLVDPLAGYDEYARIGVPRLQESLGEEVMTVVARADLAHEPNSCPRLVALSAPGMPPNVELVDASIRHSEQEAGYDRRYVCGWLSSAEHPYSLAAYIEQQCVVETRRGSQFIPFFEPMRLELLSATSTADANVLRGPVRDWLYPNASGVITRLPQARADAQRISEAGLTVQVGAPWVVRLLAAWRAAQADELAYTPARWRGPSLLPPDAASRAYGQLLDAGDLGLTDFEDQLVFALHRLFIHPRLDAYPQVRSAIARAAAGEASLASQFETVSDAMWAQIVATLS</sequence>
<dbReference type="EMBL" id="AP023174">
    <property type="protein sequence ID" value="BCF88764.1"/>
    <property type="molecule type" value="Genomic_DNA"/>
</dbReference>
<evidence type="ECO:0000313" key="2">
    <source>
        <dbReference type="Proteomes" id="UP000510888"/>
    </source>
</evidence>
<protein>
    <recommendedName>
        <fullName evidence="3">DUF4123 domain-containing protein</fullName>
    </recommendedName>
</protein>
<proteinExistence type="predicted"/>
<reference evidence="1 2" key="1">
    <citation type="journal article" date="2020" name="Genes (Basel)">
        <title>Genomic Comparison of Insect Gut Symbionts from Divergent Burkholderia Subclades.</title>
        <authorList>
            <person name="Takeshita K."/>
            <person name="Kikuchi Y."/>
        </authorList>
    </citation>
    <scope>NUCLEOTIDE SEQUENCE [LARGE SCALE GENOMIC DNA]</scope>
    <source>
        <strain evidence="1 2">PGU16</strain>
    </source>
</reference>
<accession>A0A7I8BJ62</accession>
<dbReference type="Proteomes" id="UP000510888">
    <property type="component" value="Chromosome 1"/>
</dbReference>
<evidence type="ECO:0000313" key="1">
    <source>
        <dbReference type="EMBL" id="BCF88764.1"/>
    </source>
</evidence>